<proteinExistence type="predicted"/>
<protein>
    <submittedName>
        <fullName evidence="1">Uncharacterized protein</fullName>
    </submittedName>
</protein>
<evidence type="ECO:0000313" key="2">
    <source>
        <dbReference type="Proteomes" id="UP001485043"/>
    </source>
</evidence>
<evidence type="ECO:0000313" key="1">
    <source>
        <dbReference type="EMBL" id="KAK9834948.1"/>
    </source>
</evidence>
<dbReference type="AlphaFoldDB" id="A0AAW1RMQ4"/>
<gene>
    <name evidence="1" type="ORF">WJX84_001665</name>
</gene>
<name>A0AAW1RMQ4_9CHLO</name>
<feature type="non-terminal residue" evidence="1">
    <location>
        <position position="1"/>
    </location>
</feature>
<organism evidence="1 2">
    <name type="scientific">Apatococcus fuscideae</name>
    <dbReference type="NCBI Taxonomy" id="2026836"/>
    <lineage>
        <taxon>Eukaryota</taxon>
        <taxon>Viridiplantae</taxon>
        <taxon>Chlorophyta</taxon>
        <taxon>core chlorophytes</taxon>
        <taxon>Trebouxiophyceae</taxon>
        <taxon>Chlorellales</taxon>
        <taxon>Chlorellaceae</taxon>
        <taxon>Apatococcus</taxon>
    </lineage>
</organism>
<comment type="caution">
    <text evidence="1">The sequence shown here is derived from an EMBL/GenBank/DDBJ whole genome shotgun (WGS) entry which is preliminary data.</text>
</comment>
<dbReference type="EMBL" id="JALJOV010002089">
    <property type="protein sequence ID" value="KAK9834948.1"/>
    <property type="molecule type" value="Genomic_DNA"/>
</dbReference>
<keyword evidence="2" id="KW-1185">Reference proteome</keyword>
<reference evidence="1 2" key="1">
    <citation type="journal article" date="2024" name="Nat. Commun.">
        <title>Phylogenomics reveals the evolutionary origins of lichenization in chlorophyte algae.</title>
        <authorList>
            <person name="Puginier C."/>
            <person name="Libourel C."/>
            <person name="Otte J."/>
            <person name="Skaloud P."/>
            <person name="Haon M."/>
            <person name="Grisel S."/>
            <person name="Petersen M."/>
            <person name="Berrin J.G."/>
            <person name="Delaux P.M."/>
            <person name="Dal Grande F."/>
            <person name="Keller J."/>
        </authorList>
    </citation>
    <scope>NUCLEOTIDE SEQUENCE [LARGE SCALE GENOMIC DNA]</scope>
    <source>
        <strain evidence="1 2">SAG 2523</strain>
    </source>
</reference>
<accession>A0AAW1RMQ4</accession>
<sequence length="317" mass="34935">ARFCQRSPGRLAVSQILQHLRRQGGLALEARQNLPYTRPIASYAMPFNNNRKDNQAVTIMWCPALTNGASSVVIGLEDIECIRHGRPCIYKLYYNIYNAQTGSCIPFDSPDPPQGVAWHEDGQHLLTWTTRTHPDMPTSSLHALRHLEESRGQWGRHSVLPGLPIAPGYSRIVQLISVSSGRMVASLKLPASNLDLQPQMSPLGGHSALAREPCNTWVSDDCIQLVKVVSSHNPSSTLQHAQPPSAQLRLQWQDIWMNTGHRVLASVKRQRLSWSADGSRSCVMLTSPDAQAVSIAPSLEESCGQSVRVYGTHDGAL</sequence>
<dbReference type="Proteomes" id="UP001485043">
    <property type="component" value="Unassembled WGS sequence"/>
</dbReference>